<accession>A0A1P8TRX5</accession>
<reference evidence="5 7" key="2">
    <citation type="submission" date="2020-12" db="EMBL/GenBank/DDBJ databases">
        <title>Identification and biosynthesis of polyene macrolides produced by Streptomyces alfalfae Men-myco-93-63.</title>
        <authorList>
            <person name="Liu D."/>
            <person name="Li Y."/>
            <person name="Liu L."/>
            <person name="Han X."/>
            <person name="Shen F."/>
        </authorList>
    </citation>
    <scope>NUCLEOTIDE SEQUENCE [LARGE SCALE GENOMIC DNA]</scope>
    <source>
        <strain evidence="5 7">Men-myco-93-63</strain>
    </source>
</reference>
<dbReference type="Proteomes" id="UP000187191">
    <property type="component" value="Chromosome"/>
</dbReference>
<evidence type="ECO:0000313" key="6">
    <source>
        <dbReference type="Proteomes" id="UP000187191"/>
    </source>
</evidence>
<evidence type="ECO:0000313" key="4">
    <source>
        <dbReference type="EMBL" id="APY90365.1"/>
    </source>
</evidence>
<dbReference type="Gene3D" id="3.40.50.720">
    <property type="entry name" value="NAD(P)-binding Rossmann-like Domain"/>
    <property type="match status" value="1"/>
</dbReference>
<dbReference type="AlphaFoldDB" id="A0A1P8TRX5"/>
<dbReference type="SMART" id="SM00822">
    <property type="entry name" value="PKS_KR"/>
    <property type="match status" value="1"/>
</dbReference>
<organism evidence="5 7">
    <name type="scientific">Streptomyces alfalfae</name>
    <dbReference type="NCBI Taxonomy" id="1642299"/>
    <lineage>
        <taxon>Bacteria</taxon>
        <taxon>Bacillati</taxon>
        <taxon>Actinomycetota</taxon>
        <taxon>Actinomycetes</taxon>
        <taxon>Kitasatosporales</taxon>
        <taxon>Streptomycetaceae</taxon>
        <taxon>Streptomyces</taxon>
    </lineage>
</organism>
<name>A0A1P8TRX5_9ACTN</name>
<dbReference type="PANTHER" id="PTHR10366:SF564">
    <property type="entry name" value="STEROL-4-ALPHA-CARBOXYLATE 3-DEHYDROGENASE, DECARBOXYLATING"/>
    <property type="match status" value="1"/>
</dbReference>
<dbReference type="Proteomes" id="UP000596130">
    <property type="component" value="Chromosome"/>
</dbReference>
<keyword evidence="6" id="KW-1185">Reference proteome</keyword>
<evidence type="ECO:0000313" key="7">
    <source>
        <dbReference type="Proteomes" id="UP000596130"/>
    </source>
</evidence>
<proteinExistence type="inferred from homology"/>
<comment type="similarity">
    <text evidence="2">Belongs to the NAD(P)-dependent epimerase/dehydratase family. Dihydroflavonol-4-reductase subfamily.</text>
</comment>
<protein>
    <submittedName>
        <fullName evidence="5">Aldehyde reductase</fullName>
    </submittedName>
</protein>
<feature type="domain" description="Ketoreductase" evidence="3">
    <location>
        <begin position="7"/>
        <end position="234"/>
    </location>
</feature>
<evidence type="ECO:0000256" key="1">
    <source>
        <dbReference type="ARBA" id="ARBA00023002"/>
    </source>
</evidence>
<dbReference type="Pfam" id="PF01370">
    <property type="entry name" value="Epimerase"/>
    <property type="match status" value="1"/>
</dbReference>
<dbReference type="InterPro" id="IPR036291">
    <property type="entry name" value="NAD(P)-bd_dom_sf"/>
</dbReference>
<dbReference type="GO" id="GO:0016616">
    <property type="term" value="F:oxidoreductase activity, acting on the CH-OH group of donors, NAD or NADP as acceptor"/>
    <property type="evidence" value="ECO:0007669"/>
    <property type="project" value="TreeGrafter"/>
</dbReference>
<evidence type="ECO:0000259" key="3">
    <source>
        <dbReference type="SMART" id="SM00822"/>
    </source>
</evidence>
<dbReference type="EMBL" id="CP065959">
    <property type="protein sequence ID" value="QQC87118.1"/>
    <property type="molecule type" value="Genomic_DNA"/>
</dbReference>
<evidence type="ECO:0000313" key="5">
    <source>
        <dbReference type="EMBL" id="QQC87118.1"/>
    </source>
</evidence>
<dbReference type="InterPro" id="IPR001509">
    <property type="entry name" value="Epimerase_deHydtase"/>
</dbReference>
<dbReference type="KEGG" id="ssia:A7J05_36125"/>
<dbReference type="PANTHER" id="PTHR10366">
    <property type="entry name" value="NAD DEPENDENT EPIMERASE/DEHYDRATASE"/>
    <property type="match status" value="1"/>
</dbReference>
<gene>
    <name evidence="4" type="ORF">A7J05_36125</name>
    <name evidence="5" type="ORF">I8755_00750</name>
</gene>
<dbReference type="RefSeq" id="WP_076688301.1">
    <property type="nucleotide sequence ID" value="NZ_CP015588.1"/>
</dbReference>
<dbReference type="InterPro" id="IPR050425">
    <property type="entry name" value="NAD(P)_dehydrat-like"/>
</dbReference>
<dbReference type="InterPro" id="IPR057326">
    <property type="entry name" value="KR_dom"/>
</dbReference>
<dbReference type="CDD" id="cd05227">
    <property type="entry name" value="AR_SDR_e"/>
    <property type="match status" value="1"/>
</dbReference>
<sequence length="349" mass="38035">MSSPQPGTVLVTGASGFVAGHCIEELLRHGYAVRGTVRDPERAEKVAHLTAQAADLGGRLDFVAARLDTDEGWAEAVDGCTFVLHVASPNPPSVPRTEDEIVQPAVEGTLRVLRASAASDTVQRVVLTSSSLAVNAGRAEPEAGRHTEDDWSLIENCSPYEKSKTLAERAAWNFYHDLPDKSRLDLVTILPALVLGPLQRAEVNTSNAVVQRLLDRSMPAVPDLGFSLVDVRDIATAHRLAMESPQAPGNRYLCGGTYTSMLDMARVLAAEFGPAGFRVPTRRLPYWAMWLAARFDPALRLALGYVGRPERLSSQKAIDELGWTARPAARTLRETGQSLRDHHIVHARR</sequence>
<dbReference type="SUPFAM" id="SSF51735">
    <property type="entry name" value="NAD(P)-binding Rossmann-fold domains"/>
    <property type="match status" value="1"/>
</dbReference>
<reference evidence="4 6" key="1">
    <citation type="submission" date="2016-05" db="EMBL/GenBank/DDBJ databases">
        <authorList>
            <person name="Gu J."/>
        </authorList>
    </citation>
    <scope>NUCLEOTIDE SEQUENCE [LARGE SCALE GENOMIC DNA]</scope>
    <source>
        <strain evidence="4 6">ACCC40021</strain>
    </source>
</reference>
<dbReference type="FunFam" id="3.40.50.720:FF:000336">
    <property type="entry name" value="Aldehyde reductase"/>
    <property type="match status" value="1"/>
</dbReference>
<keyword evidence="1" id="KW-0560">Oxidoreductase</keyword>
<evidence type="ECO:0000256" key="2">
    <source>
        <dbReference type="ARBA" id="ARBA00023445"/>
    </source>
</evidence>
<dbReference type="EMBL" id="CP015588">
    <property type="protein sequence ID" value="APY90365.1"/>
    <property type="molecule type" value="Genomic_DNA"/>
</dbReference>